<dbReference type="KEGG" id="zmk:HG535_0A04230"/>
<dbReference type="GO" id="GO:0000462">
    <property type="term" value="P:maturation of SSU-rRNA from tricistronic rRNA transcript (SSU-rRNA, 5.8S rRNA, LSU-rRNA)"/>
    <property type="evidence" value="ECO:0007669"/>
    <property type="project" value="TreeGrafter"/>
</dbReference>
<gene>
    <name evidence="6" type="ORF">HG535_0A04230</name>
</gene>
<evidence type="ECO:0000256" key="1">
    <source>
        <dbReference type="ARBA" id="ARBA00008966"/>
    </source>
</evidence>
<dbReference type="AlphaFoldDB" id="A0A7H9AW89"/>
<feature type="region of interest" description="Disordered" evidence="3">
    <location>
        <begin position="364"/>
        <end position="401"/>
    </location>
</feature>
<evidence type="ECO:0000313" key="6">
    <source>
        <dbReference type="EMBL" id="QLG70483.1"/>
    </source>
</evidence>
<dbReference type="OrthoDB" id="5783963at2759"/>
<protein>
    <recommendedName>
        <fullName evidence="2">Protein BFR2</fullName>
    </recommendedName>
</protein>
<feature type="region of interest" description="Disordered" evidence="3">
    <location>
        <begin position="15"/>
        <end position="151"/>
    </location>
</feature>
<evidence type="ECO:0000313" key="7">
    <source>
        <dbReference type="Proteomes" id="UP000509704"/>
    </source>
</evidence>
<dbReference type="InterPro" id="IPR039223">
    <property type="entry name" value="AATF/Bfr2"/>
</dbReference>
<feature type="compositionally biased region" description="Basic and acidic residues" evidence="3">
    <location>
        <begin position="66"/>
        <end position="78"/>
    </location>
</feature>
<sequence length="531" mass="59795">MGNLLADQIIEISNRPVNADYDIEDNDVGVFEHRDDRSSGDESDGSADDAGSKNQKDHYVSVGNSKLRDDGMELDGGKYHGAKGSRHELFDDGLEEGIPTEEESAQESDAVSWRTDSEDEADSDRESSSGEEVEAEQDEEVEEESEVKRDRLAEMVEQETRKAVKKLSETTQRDAAKGLCIIEQSQLFDSILDVRMKLQKGIAAANNLPLSENSWSYYESQSPETEKLLKKTSKLLEKLLGQMVDFRKEFQINDNISPSSEEKHGKSQKKRSISQLTKDTAGLDDELMEYRSAVLNKWSTKVNAASGKSALNSSKFKAINQPSDVQVENQLSDMDRLIKRTCLSRRNTRPLRFQEDLKCGRLSLLEPPEDKEDSKNDPGEDIDIPKNYDPRRKDDTSIDTSENPYIFDDEDFYRVLLNDLVDKKILNAKNSQGSSATIAITSRSNNKLKKNIDTKASKGRKLNYSIQEAIANFEAPRDLGYKWSDEQIDEFFAGLLGQKVSFDEVEDHSGNENEDAQESSAFKNDDIQIFG</sequence>
<dbReference type="Pfam" id="PF13339">
    <property type="entry name" value="AATF-Che1"/>
    <property type="match status" value="1"/>
</dbReference>
<feature type="compositionally biased region" description="Acidic residues" evidence="3">
    <location>
        <begin position="117"/>
        <end position="145"/>
    </location>
</feature>
<dbReference type="Proteomes" id="UP000509704">
    <property type="component" value="Chromosome 1"/>
</dbReference>
<evidence type="ECO:0000259" key="4">
    <source>
        <dbReference type="Pfam" id="PF08164"/>
    </source>
</evidence>
<feature type="compositionally biased region" description="Basic and acidic residues" evidence="3">
    <location>
        <begin position="50"/>
        <end position="59"/>
    </location>
</feature>
<proteinExistence type="inferred from homology"/>
<accession>A0A7H9AW89</accession>
<feature type="region of interest" description="Disordered" evidence="3">
    <location>
        <begin position="503"/>
        <end position="531"/>
    </location>
</feature>
<dbReference type="GeneID" id="59234119"/>
<keyword evidence="7" id="KW-1185">Reference proteome</keyword>
<evidence type="ECO:0000259" key="5">
    <source>
        <dbReference type="Pfam" id="PF13339"/>
    </source>
</evidence>
<feature type="compositionally biased region" description="Basic and acidic residues" evidence="3">
    <location>
        <begin position="372"/>
        <end position="396"/>
    </location>
</feature>
<name>A0A7H9AW89_ZYGMR</name>
<reference evidence="6 7" key="1">
    <citation type="submission" date="2020-07" db="EMBL/GenBank/DDBJ databases">
        <title>The yeast mating-type switching endonuclease HO is a domesticated member of an unorthodox homing genetic element family.</title>
        <authorList>
            <person name="Coughlan A.Y."/>
            <person name="Lombardi L."/>
            <person name="Braun-Galleani S."/>
            <person name="Martos A.R."/>
            <person name="Galeote V."/>
            <person name="Bigey F."/>
            <person name="Dequin S."/>
            <person name="Byrne K.P."/>
            <person name="Wolfe K.H."/>
        </authorList>
    </citation>
    <scope>NUCLEOTIDE SEQUENCE [LARGE SCALE GENOMIC DNA]</scope>
    <source>
        <strain evidence="6 7">NRRL Y-6702</strain>
    </source>
</reference>
<feature type="region of interest" description="Disordered" evidence="3">
    <location>
        <begin position="255"/>
        <end position="277"/>
    </location>
</feature>
<dbReference type="InterPro" id="IPR012617">
    <property type="entry name" value="AATF_C"/>
</dbReference>
<evidence type="ECO:0000256" key="2">
    <source>
        <dbReference type="ARBA" id="ARBA00013850"/>
    </source>
</evidence>
<dbReference type="PANTHER" id="PTHR15565:SF0">
    <property type="entry name" value="PROTEIN AATF"/>
    <property type="match status" value="1"/>
</dbReference>
<dbReference type="InterPro" id="IPR025160">
    <property type="entry name" value="AATF"/>
</dbReference>
<dbReference type="PANTHER" id="PTHR15565">
    <property type="entry name" value="AATF PROTEIN APOPTOSIS ANTAGONIZING TRANSCRIPTION FACTOR"/>
    <property type="match status" value="1"/>
</dbReference>
<feature type="domain" description="AATF leucine zipper-containing" evidence="5">
    <location>
        <begin position="174"/>
        <end position="301"/>
    </location>
</feature>
<organism evidence="6 7">
    <name type="scientific">Zygotorulaspora mrakii</name>
    <name type="common">Zygosaccharomyces mrakii</name>
    <dbReference type="NCBI Taxonomy" id="42260"/>
    <lineage>
        <taxon>Eukaryota</taxon>
        <taxon>Fungi</taxon>
        <taxon>Dikarya</taxon>
        <taxon>Ascomycota</taxon>
        <taxon>Saccharomycotina</taxon>
        <taxon>Saccharomycetes</taxon>
        <taxon>Saccharomycetales</taxon>
        <taxon>Saccharomycetaceae</taxon>
        <taxon>Zygotorulaspora</taxon>
    </lineage>
</organism>
<dbReference type="EMBL" id="CP058604">
    <property type="protein sequence ID" value="QLG70483.1"/>
    <property type="molecule type" value="Genomic_DNA"/>
</dbReference>
<dbReference type="RefSeq" id="XP_037142211.1">
    <property type="nucleotide sequence ID" value="XM_037286316.1"/>
</dbReference>
<dbReference type="Pfam" id="PF08164">
    <property type="entry name" value="TRAUB"/>
    <property type="match status" value="1"/>
</dbReference>
<feature type="compositionally biased region" description="Basic and acidic residues" evidence="3">
    <location>
        <begin position="30"/>
        <end position="40"/>
    </location>
</feature>
<feature type="domain" description="Apoptosis-antagonizing transcription factor C-terminal" evidence="4">
    <location>
        <begin position="413"/>
        <end position="496"/>
    </location>
</feature>
<evidence type="ECO:0000256" key="3">
    <source>
        <dbReference type="SAM" id="MobiDB-lite"/>
    </source>
</evidence>
<comment type="similarity">
    <text evidence="1">Belongs to the AATF family.</text>
</comment>
<feature type="compositionally biased region" description="Acidic residues" evidence="3">
    <location>
        <begin position="91"/>
        <end position="106"/>
    </location>
</feature>
<dbReference type="GO" id="GO:0005730">
    <property type="term" value="C:nucleolus"/>
    <property type="evidence" value="ECO:0007669"/>
    <property type="project" value="TreeGrafter"/>
</dbReference>